<keyword evidence="1" id="KW-0175">Coiled coil</keyword>
<feature type="coiled-coil region" evidence="1">
    <location>
        <begin position="208"/>
        <end position="242"/>
    </location>
</feature>
<gene>
    <name evidence="4" type="ORF">SAMN02745136_01928</name>
</gene>
<dbReference type="AlphaFoldDB" id="A0A1M6QA04"/>
<organism evidence="4 5">
    <name type="scientific">Anaerocolumna jejuensis DSM 15929</name>
    <dbReference type="NCBI Taxonomy" id="1121322"/>
    <lineage>
        <taxon>Bacteria</taxon>
        <taxon>Bacillati</taxon>
        <taxon>Bacillota</taxon>
        <taxon>Clostridia</taxon>
        <taxon>Lachnospirales</taxon>
        <taxon>Lachnospiraceae</taxon>
        <taxon>Anaerocolumna</taxon>
    </lineage>
</organism>
<feature type="region of interest" description="Disordered" evidence="2">
    <location>
        <begin position="28"/>
        <end position="55"/>
    </location>
</feature>
<feature type="compositionally biased region" description="Low complexity" evidence="2">
    <location>
        <begin position="45"/>
        <end position="55"/>
    </location>
</feature>
<sequence length="249" mass="26167">MPNLVGDSNNQNIAAVFGNNTDGGTGVAGNSISGWGTSGRSETNTGVSGLSTKGTGVVGGSQSGTGIYGISDVSAGVVAESNQNTALIATTRGTTPALIVNQWGTGNIMIGRDNRNAEVFRVLNNGDVQVRGITLTSDKNAKENFSNVNTIEILDNLECMPILSWNYKEDPSSNRHISPTAQDFQAAFGLNGDDDIHISSIDLQGVALAAIQGLNEILQAENAELNTKLACLEERLFALESKNQTEHRT</sequence>
<dbReference type="STRING" id="1121322.SAMN02745136_01928"/>
<dbReference type="Proteomes" id="UP000184386">
    <property type="component" value="Unassembled WGS sequence"/>
</dbReference>
<proteinExistence type="predicted"/>
<keyword evidence="5" id="KW-1185">Reference proteome</keyword>
<protein>
    <submittedName>
        <fullName evidence="4">Chaperone of endosialidase</fullName>
    </submittedName>
</protein>
<reference evidence="4 5" key="1">
    <citation type="submission" date="2016-11" db="EMBL/GenBank/DDBJ databases">
        <authorList>
            <person name="Jaros S."/>
            <person name="Januszkiewicz K."/>
            <person name="Wedrychowicz H."/>
        </authorList>
    </citation>
    <scope>NUCLEOTIDE SEQUENCE [LARGE SCALE GENOMIC DNA]</scope>
    <source>
        <strain evidence="4 5">DSM 15929</strain>
    </source>
</reference>
<evidence type="ECO:0000256" key="1">
    <source>
        <dbReference type="SAM" id="Coils"/>
    </source>
</evidence>
<dbReference type="RefSeq" id="WP_073275182.1">
    <property type="nucleotide sequence ID" value="NZ_FRAC01000009.1"/>
</dbReference>
<accession>A0A1M6QA04</accession>
<name>A0A1M6QA04_9FIRM</name>
<feature type="compositionally biased region" description="Polar residues" evidence="2">
    <location>
        <begin position="28"/>
        <end position="44"/>
    </location>
</feature>
<evidence type="ECO:0000313" key="5">
    <source>
        <dbReference type="Proteomes" id="UP000184386"/>
    </source>
</evidence>
<dbReference type="EMBL" id="FRAC01000009">
    <property type="protein sequence ID" value="SHK17021.1"/>
    <property type="molecule type" value="Genomic_DNA"/>
</dbReference>
<dbReference type="InterPro" id="IPR030392">
    <property type="entry name" value="S74_ICA"/>
</dbReference>
<evidence type="ECO:0000256" key="2">
    <source>
        <dbReference type="SAM" id="MobiDB-lite"/>
    </source>
</evidence>
<feature type="domain" description="Peptidase S74" evidence="3">
    <location>
        <begin position="137"/>
        <end position="229"/>
    </location>
</feature>
<dbReference type="PROSITE" id="PS51688">
    <property type="entry name" value="ICA"/>
    <property type="match status" value="1"/>
</dbReference>
<evidence type="ECO:0000313" key="4">
    <source>
        <dbReference type="EMBL" id="SHK17021.1"/>
    </source>
</evidence>
<evidence type="ECO:0000259" key="3">
    <source>
        <dbReference type="PROSITE" id="PS51688"/>
    </source>
</evidence>
<dbReference type="OrthoDB" id="25829at2"/>
<dbReference type="Pfam" id="PF13884">
    <property type="entry name" value="Peptidase_S74"/>
    <property type="match status" value="1"/>
</dbReference>